<proteinExistence type="predicted"/>
<gene>
    <name evidence="2" type="ORF">AAFF_G00122500</name>
</gene>
<keyword evidence="3" id="KW-1185">Reference proteome</keyword>
<dbReference type="EMBL" id="JAINUG010000185">
    <property type="protein sequence ID" value="KAJ8389230.1"/>
    <property type="molecule type" value="Genomic_DNA"/>
</dbReference>
<dbReference type="Pfam" id="PF20700">
    <property type="entry name" value="Mutator"/>
    <property type="match status" value="1"/>
</dbReference>
<dbReference type="InterPro" id="IPR049012">
    <property type="entry name" value="Mutator_transp_dom"/>
</dbReference>
<organism evidence="2 3">
    <name type="scientific">Aldrovandia affinis</name>
    <dbReference type="NCBI Taxonomy" id="143900"/>
    <lineage>
        <taxon>Eukaryota</taxon>
        <taxon>Metazoa</taxon>
        <taxon>Chordata</taxon>
        <taxon>Craniata</taxon>
        <taxon>Vertebrata</taxon>
        <taxon>Euteleostomi</taxon>
        <taxon>Actinopterygii</taxon>
        <taxon>Neopterygii</taxon>
        <taxon>Teleostei</taxon>
        <taxon>Notacanthiformes</taxon>
        <taxon>Halosauridae</taxon>
        <taxon>Aldrovandia</taxon>
    </lineage>
</organism>
<dbReference type="PANTHER" id="PTHR33309:SF3">
    <property type="entry name" value="CCHC-TYPE DOMAIN-CONTAINING PROTEIN"/>
    <property type="match status" value="1"/>
</dbReference>
<reference evidence="2" key="1">
    <citation type="journal article" date="2023" name="Science">
        <title>Genome structures resolve the early diversification of teleost fishes.</title>
        <authorList>
            <person name="Parey E."/>
            <person name="Louis A."/>
            <person name="Montfort J."/>
            <person name="Bouchez O."/>
            <person name="Roques C."/>
            <person name="Iampietro C."/>
            <person name="Lluch J."/>
            <person name="Castinel A."/>
            <person name="Donnadieu C."/>
            <person name="Desvignes T."/>
            <person name="Floi Bucao C."/>
            <person name="Jouanno E."/>
            <person name="Wen M."/>
            <person name="Mejri S."/>
            <person name="Dirks R."/>
            <person name="Jansen H."/>
            <person name="Henkel C."/>
            <person name="Chen W.J."/>
            <person name="Zahm M."/>
            <person name="Cabau C."/>
            <person name="Klopp C."/>
            <person name="Thompson A.W."/>
            <person name="Robinson-Rechavi M."/>
            <person name="Braasch I."/>
            <person name="Lecointre G."/>
            <person name="Bobe J."/>
            <person name="Postlethwait J.H."/>
            <person name="Berthelot C."/>
            <person name="Roest Crollius H."/>
            <person name="Guiguen Y."/>
        </authorList>
    </citation>
    <scope>NUCLEOTIDE SEQUENCE</scope>
    <source>
        <strain evidence="2">NC1722</strain>
    </source>
</reference>
<dbReference type="AlphaFoldDB" id="A0AAD7RS46"/>
<evidence type="ECO:0000313" key="3">
    <source>
        <dbReference type="Proteomes" id="UP001221898"/>
    </source>
</evidence>
<evidence type="ECO:0000259" key="1">
    <source>
        <dbReference type="Pfam" id="PF20700"/>
    </source>
</evidence>
<accession>A0AAD7RS46</accession>
<sequence>MWQSSCRRIRTLSSTSLYHSTEPGRRGGIGICIDIFTGLVIDYEVLSTYCHACVLKATAVKEKKVTEEDYKTWKEEHTDCAQNFAGSSKAMEQESAKRMWGRSVNLHQLRYTQMLGDGDSSALREVVSLDPYPGLVVEKLECINHAHKRMGTALRKLSSEGKLGGKGVGKLTAKKCKALQNFYRGAIVTNQGSVEAMKAAIWAGLLHSMSSDENPMHTRCNVSWCWFRKAEDNGEEPDSHSQHPQNFLSKEVGRKLLPVYHRMTSDALLQRMQHGGTQNTNECLNSVIWARCPKTVFVGKSRIEAAAGMAVATFNEGAHAMLGVMEKLWLGSTMVTLENMRGVDLLPVTKAEAVTSAVARCRRKHLSTAQKLKRHQQELNEGQLYGAGMAE</sequence>
<feature type="domain" description="Mutator-like transposase" evidence="1">
    <location>
        <begin position="28"/>
        <end position="225"/>
    </location>
</feature>
<evidence type="ECO:0000313" key="2">
    <source>
        <dbReference type="EMBL" id="KAJ8389230.1"/>
    </source>
</evidence>
<dbReference type="Proteomes" id="UP001221898">
    <property type="component" value="Unassembled WGS sequence"/>
</dbReference>
<dbReference type="PANTHER" id="PTHR33309">
    <property type="entry name" value="KERATIN, ULTRA HIGH-SULFUR MATRIX PROTEIN-LIKE"/>
    <property type="match status" value="1"/>
</dbReference>
<name>A0AAD7RS46_9TELE</name>
<comment type="caution">
    <text evidence="2">The sequence shown here is derived from an EMBL/GenBank/DDBJ whole genome shotgun (WGS) entry which is preliminary data.</text>
</comment>
<protein>
    <recommendedName>
        <fullName evidence="1">Mutator-like transposase domain-containing protein</fullName>
    </recommendedName>
</protein>